<name>A0A8S8ZG16_SORMA</name>
<evidence type="ECO:0000313" key="2">
    <source>
        <dbReference type="EMBL" id="KAA8629577.1"/>
    </source>
</evidence>
<dbReference type="OMA" id="FRRKWGH"/>
<dbReference type="SUPFAM" id="SSF53448">
    <property type="entry name" value="Nucleotide-diphospho-sugar transferases"/>
    <property type="match status" value="1"/>
</dbReference>
<reference evidence="2 3" key="1">
    <citation type="submission" date="2017-07" db="EMBL/GenBank/DDBJ databases">
        <title>Genome sequence of the Sordaria macrospora wild type strain R19027.</title>
        <authorList>
            <person name="Nowrousian M."/>
            <person name="Teichert I."/>
            <person name="Kueck U."/>
        </authorList>
    </citation>
    <scope>NUCLEOTIDE SEQUENCE [LARGE SCALE GENOMIC DNA]</scope>
    <source>
        <strain evidence="2 3">R19027</strain>
        <tissue evidence="2">Mycelium</tissue>
    </source>
</reference>
<dbReference type="VEuPathDB" id="FungiDB:SMAC_08691"/>
<feature type="region of interest" description="Disordered" evidence="1">
    <location>
        <begin position="345"/>
        <end position="418"/>
    </location>
</feature>
<gene>
    <name evidence="2" type="ORF">SMACR_08691</name>
</gene>
<dbReference type="InterPro" id="IPR029044">
    <property type="entry name" value="Nucleotide-diphossugar_trans"/>
</dbReference>
<dbReference type="EMBL" id="NMPR01000131">
    <property type="protein sequence ID" value="KAA8629577.1"/>
    <property type="molecule type" value="Genomic_DNA"/>
</dbReference>
<feature type="compositionally biased region" description="Basic and acidic residues" evidence="1">
    <location>
        <begin position="388"/>
        <end position="418"/>
    </location>
</feature>
<sequence length="517" mass="59293">MAKLGGRLIPNSKMLVTMPSQRKLFTIILGVCAFSLILLVVHSPATLNKLPVPHALKPSHDDKAPENEPKPIYKSPPKFKPPPIKDNFPLLSSEGKNKTPPIPSWNVAPKDLWTQYNLPIAPPLLIGFTRSWPMLQQTVVSYITAGWPASQIFVVENTGTQQANARGQLSLQNPFYLNHTVLKDILGVNVIQTPTLLNFAQLQNFFLAQSYEHQWPYYFWSHMDVLAFAHEDGNEKNNAKWNEEGYKSLYAMALTVLKDARDNDPRWGIRFFAYDHLALVNREAYEDVGGWDTLIPYYITDCDMHSRLTMRDWTMKDARWIGQIWDVSVVLDDLSVLYRVDGLTPSFTDPNPPPPAAKKGWWKKDGEEEEVKKKQKRQEVVAPRGSRGVKEALMIKREDEKQSQEQMKEGEHKEGEHKMGELEKWKALMATADKMFHYKHDSERGRNTWQLGQQGGQGEPFYYPAEGIARGIELLTETGKVIYSEKWGHKDCALITKARLKFDDQWMVKKDWGPFSK</sequence>
<comment type="caution">
    <text evidence="2">The sequence shown here is derived from an EMBL/GenBank/DDBJ whole genome shotgun (WGS) entry which is preliminary data.</text>
</comment>
<feature type="compositionally biased region" description="Basic and acidic residues" evidence="1">
    <location>
        <begin position="58"/>
        <end position="71"/>
    </location>
</feature>
<feature type="region of interest" description="Disordered" evidence="1">
    <location>
        <begin position="56"/>
        <end position="83"/>
    </location>
</feature>
<evidence type="ECO:0000256" key="1">
    <source>
        <dbReference type="SAM" id="MobiDB-lite"/>
    </source>
</evidence>
<feature type="compositionally biased region" description="Basic and acidic residues" evidence="1">
    <location>
        <begin position="362"/>
        <end position="372"/>
    </location>
</feature>
<dbReference type="AlphaFoldDB" id="A0A8S8ZG16"/>
<evidence type="ECO:0000313" key="3">
    <source>
        <dbReference type="Proteomes" id="UP000433876"/>
    </source>
</evidence>
<accession>A0A8S8ZG16</accession>
<proteinExistence type="predicted"/>
<organism evidence="2 3">
    <name type="scientific">Sordaria macrospora</name>
    <dbReference type="NCBI Taxonomy" id="5147"/>
    <lineage>
        <taxon>Eukaryota</taxon>
        <taxon>Fungi</taxon>
        <taxon>Dikarya</taxon>
        <taxon>Ascomycota</taxon>
        <taxon>Pezizomycotina</taxon>
        <taxon>Sordariomycetes</taxon>
        <taxon>Sordariomycetidae</taxon>
        <taxon>Sordariales</taxon>
        <taxon>Sordariaceae</taxon>
        <taxon>Sordaria</taxon>
    </lineage>
</organism>
<protein>
    <submittedName>
        <fullName evidence="2">Uncharacterized protein</fullName>
    </submittedName>
</protein>
<dbReference type="Proteomes" id="UP000433876">
    <property type="component" value="Unassembled WGS sequence"/>
</dbReference>